<evidence type="ECO:0000256" key="3">
    <source>
        <dbReference type="ARBA" id="ARBA00022679"/>
    </source>
</evidence>
<comment type="function">
    <text evidence="6">The pyruvate dehydrogenase complex catalyzes the overall conversion of pyruvate to acetyl-CoA and CO(2). It contains multiple copies of three enzymatic components: pyruvate dehydrogenase (E1), dihydrolipoamide acetyltransferase (E2) and lipoamide dehydrogenase (E3).</text>
</comment>
<dbReference type="InterPro" id="IPR045257">
    <property type="entry name" value="E2/Pdx1"/>
</dbReference>
<dbReference type="Proteomes" id="UP000199392">
    <property type="component" value="Unassembled WGS sequence"/>
</dbReference>
<evidence type="ECO:0000256" key="4">
    <source>
        <dbReference type="ARBA" id="ARBA00022823"/>
    </source>
</evidence>
<dbReference type="InterPro" id="IPR000089">
    <property type="entry name" value="Biotin_lipoyl"/>
</dbReference>
<comment type="catalytic activity">
    <reaction evidence="7 8">
        <text>N(6)-[(R)-dihydrolipoyl]-L-lysyl-[protein] + acetyl-CoA = N(6)-[(R)-S(8)-acetyldihydrolipoyl]-L-lysyl-[protein] + CoA</text>
        <dbReference type="Rhea" id="RHEA:17017"/>
        <dbReference type="Rhea" id="RHEA-COMP:10475"/>
        <dbReference type="Rhea" id="RHEA-COMP:10478"/>
        <dbReference type="ChEBI" id="CHEBI:57287"/>
        <dbReference type="ChEBI" id="CHEBI:57288"/>
        <dbReference type="ChEBI" id="CHEBI:83100"/>
        <dbReference type="ChEBI" id="CHEBI:83111"/>
        <dbReference type="EC" id="2.3.1.12"/>
    </reaction>
</comment>
<keyword evidence="13" id="KW-1185">Reference proteome</keyword>
<keyword evidence="4 8" id="KW-0450">Lipoyl</keyword>
<evidence type="ECO:0000256" key="1">
    <source>
        <dbReference type="ARBA" id="ARBA00007317"/>
    </source>
</evidence>
<name>A0A1I6PW71_9RHOB</name>
<organism evidence="12 13">
    <name type="scientific">Alloyangia pacifica</name>
    <dbReference type="NCBI Taxonomy" id="311180"/>
    <lineage>
        <taxon>Bacteria</taxon>
        <taxon>Pseudomonadati</taxon>
        <taxon>Pseudomonadota</taxon>
        <taxon>Alphaproteobacteria</taxon>
        <taxon>Rhodobacterales</taxon>
        <taxon>Roseobacteraceae</taxon>
        <taxon>Alloyangia</taxon>
    </lineage>
</organism>
<evidence type="ECO:0000256" key="2">
    <source>
        <dbReference type="ARBA" id="ARBA00011484"/>
    </source>
</evidence>
<evidence type="ECO:0000256" key="8">
    <source>
        <dbReference type="RuleBase" id="RU361137"/>
    </source>
</evidence>
<feature type="compositionally biased region" description="Basic and acidic residues" evidence="9">
    <location>
        <begin position="94"/>
        <end position="107"/>
    </location>
</feature>
<dbReference type="Pfam" id="PF02817">
    <property type="entry name" value="E3_binding"/>
    <property type="match status" value="1"/>
</dbReference>
<dbReference type="PROSITE" id="PS00189">
    <property type="entry name" value="LIPOYL"/>
    <property type="match status" value="1"/>
</dbReference>
<comment type="similarity">
    <text evidence="1 8">Belongs to the 2-oxoacid dehydrogenase family.</text>
</comment>
<dbReference type="Gene3D" id="3.30.559.10">
    <property type="entry name" value="Chloramphenicol acetyltransferase-like domain"/>
    <property type="match status" value="1"/>
</dbReference>
<evidence type="ECO:0000256" key="6">
    <source>
        <dbReference type="ARBA" id="ARBA00025211"/>
    </source>
</evidence>
<dbReference type="NCBIfam" id="TIGR01349">
    <property type="entry name" value="PDHac_trf_mito"/>
    <property type="match status" value="1"/>
</dbReference>
<feature type="domain" description="Lipoyl-binding" evidence="10">
    <location>
        <begin position="2"/>
        <end position="78"/>
    </location>
</feature>
<dbReference type="STRING" id="311180.SAMN04488050_101807"/>
<protein>
    <recommendedName>
        <fullName evidence="8">Acetyltransferase component of pyruvate dehydrogenase complex</fullName>
        <ecNumber evidence="8">2.3.1.12</ecNumber>
    </recommendedName>
</protein>
<dbReference type="InterPro" id="IPR001078">
    <property type="entry name" value="2-oxoacid_DH_actylTfrase"/>
</dbReference>
<proteinExistence type="inferred from homology"/>
<feature type="compositionally biased region" description="Low complexity" evidence="9">
    <location>
        <begin position="108"/>
        <end position="125"/>
    </location>
</feature>
<gene>
    <name evidence="12" type="ORF">SAMN04488050_101807</name>
</gene>
<dbReference type="InterPro" id="IPR006257">
    <property type="entry name" value="LAT1"/>
</dbReference>
<dbReference type="OrthoDB" id="9805770at2"/>
<evidence type="ECO:0000313" key="13">
    <source>
        <dbReference type="Proteomes" id="UP000199392"/>
    </source>
</evidence>
<feature type="region of interest" description="Disordered" evidence="9">
    <location>
        <begin position="81"/>
        <end position="125"/>
    </location>
</feature>
<dbReference type="InterPro" id="IPR036625">
    <property type="entry name" value="E3-bd_dom_sf"/>
</dbReference>
<dbReference type="Gene3D" id="4.10.320.10">
    <property type="entry name" value="E3-binding domain"/>
    <property type="match status" value="1"/>
</dbReference>
<dbReference type="PANTHER" id="PTHR23151:SF90">
    <property type="entry name" value="DIHYDROLIPOYLLYSINE-RESIDUE ACETYLTRANSFERASE COMPONENT OF PYRUVATE DEHYDROGENASE COMPLEX, MITOCHONDRIAL-RELATED"/>
    <property type="match status" value="1"/>
</dbReference>
<dbReference type="Gene3D" id="2.40.50.100">
    <property type="match status" value="1"/>
</dbReference>
<accession>A0A1I6PW71</accession>
<dbReference type="InterPro" id="IPR011053">
    <property type="entry name" value="Single_hybrid_motif"/>
</dbReference>
<dbReference type="EMBL" id="FOZW01000001">
    <property type="protein sequence ID" value="SFS44444.1"/>
    <property type="molecule type" value="Genomic_DNA"/>
</dbReference>
<dbReference type="SUPFAM" id="SSF51230">
    <property type="entry name" value="Single hybrid motif"/>
    <property type="match status" value="1"/>
</dbReference>
<dbReference type="FunFam" id="2.40.50.100:FF:000010">
    <property type="entry name" value="Acetyltransferase component of pyruvate dehydrogenase complex"/>
    <property type="match status" value="1"/>
</dbReference>
<keyword evidence="5 8" id="KW-0012">Acyltransferase</keyword>
<dbReference type="RefSeq" id="WP_092422099.1">
    <property type="nucleotide sequence ID" value="NZ_FNCL01000002.1"/>
</dbReference>
<keyword evidence="12" id="KW-0670">Pyruvate</keyword>
<dbReference type="GO" id="GO:0004742">
    <property type="term" value="F:dihydrolipoyllysine-residue acetyltransferase activity"/>
    <property type="evidence" value="ECO:0007669"/>
    <property type="project" value="UniProtKB-UniRule"/>
</dbReference>
<evidence type="ECO:0000256" key="9">
    <source>
        <dbReference type="SAM" id="MobiDB-lite"/>
    </source>
</evidence>
<evidence type="ECO:0000259" key="11">
    <source>
        <dbReference type="PROSITE" id="PS51826"/>
    </source>
</evidence>
<comment type="cofactor">
    <cofactor evidence="8">
        <name>(R)-lipoate</name>
        <dbReference type="ChEBI" id="CHEBI:83088"/>
    </cofactor>
    <text evidence="8">Binds 1 lipoyl cofactor covalently.</text>
</comment>
<evidence type="ECO:0000259" key="10">
    <source>
        <dbReference type="PROSITE" id="PS50968"/>
    </source>
</evidence>
<dbReference type="InterPro" id="IPR004167">
    <property type="entry name" value="PSBD"/>
</dbReference>
<dbReference type="PROSITE" id="PS51826">
    <property type="entry name" value="PSBD"/>
    <property type="match status" value="1"/>
</dbReference>
<evidence type="ECO:0000313" key="12">
    <source>
        <dbReference type="EMBL" id="SFS44444.1"/>
    </source>
</evidence>
<reference evidence="13" key="1">
    <citation type="submission" date="2016-10" db="EMBL/GenBank/DDBJ databases">
        <authorList>
            <person name="Varghese N."/>
            <person name="Submissions S."/>
        </authorList>
    </citation>
    <scope>NUCLEOTIDE SEQUENCE [LARGE SCALE GENOMIC DNA]</scope>
    <source>
        <strain evidence="13">DSM 26894</strain>
    </source>
</reference>
<evidence type="ECO:0000256" key="5">
    <source>
        <dbReference type="ARBA" id="ARBA00023315"/>
    </source>
</evidence>
<dbReference type="EC" id="2.3.1.12" evidence="8"/>
<dbReference type="InterPro" id="IPR003016">
    <property type="entry name" value="2-oxoA_DH_lipoyl-BS"/>
</dbReference>
<dbReference type="CDD" id="cd06849">
    <property type="entry name" value="lipoyl_domain"/>
    <property type="match status" value="1"/>
</dbReference>
<feature type="domain" description="Peripheral subunit-binding (PSBD)" evidence="11">
    <location>
        <begin position="134"/>
        <end position="171"/>
    </location>
</feature>
<dbReference type="PROSITE" id="PS50968">
    <property type="entry name" value="BIOTINYL_LIPOYL"/>
    <property type="match status" value="1"/>
</dbReference>
<dbReference type="SUPFAM" id="SSF52777">
    <property type="entry name" value="CoA-dependent acyltransferases"/>
    <property type="match status" value="1"/>
</dbReference>
<dbReference type="Pfam" id="PF00364">
    <property type="entry name" value="Biotin_lipoyl"/>
    <property type="match status" value="1"/>
</dbReference>
<dbReference type="GO" id="GO:0006086">
    <property type="term" value="P:pyruvate decarboxylation to acetyl-CoA"/>
    <property type="evidence" value="ECO:0007669"/>
    <property type="project" value="InterPro"/>
</dbReference>
<keyword evidence="3 8" id="KW-0808">Transferase</keyword>
<evidence type="ECO:0000256" key="7">
    <source>
        <dbReference type="ARBA" id="ARBA00048370"/>
    </source>
</evidence>
<dbReference type="PANTHER" id="PTHR23151">
    <property type="entry name" value="DIHYDROLIPOAMIDE ACETYL/SUCCINYL-TRANSFERASE-RELATED"/>
    <property type="match status" value="1"/>
</dbReference>
<dbReference type="SUPFAM" id="SSF47005">
    <property type="entry name" value="Peripheral subunit-binding domain of 2-oxo acid dehydrogenase complex"/>
    <property type="match status" value="1"/>
</dbReference>
<sequence length="440" mass="45609">MPTEILMPALSPTMEEGTLAKWLVKEGDTVSSGDIIAEIETDKATMEFEAVDEGTIGKILIEEGSEGVKVNTPIAVLLEEGESADDIETSAPKAEAKAEAPKAEEAKAAAATPAAGSATPAPAAPAAADGSRIFASPLARRIAADKGLDLSQVKGTGPHGRIVKADVEAAKPGAAAAPAAASETKAAEAPKAAAMPAGPGADAVRKMYDGREFEEVKLDGMRKTVASRLTEAKQTIPHFYLRKDIKLDALLKFRSQLNKQLEARGVKLSVNDFVIKACALALQSVPDANAVWAGDRIFKLKPSDVAVAVAIEGGLFTPVLKDAEMKSLSALSAEMKDLAGRARNKKLAPHEYIGGSFAISNLGMYGIDNFDAVINPPHGAILAVGAGVKKPIVGADGELAVATVMSVTLSVDHRVIDGALGAELLQAIADNLENPMVMLA</sequence>
<dbReference type="InterPro" id="IPR023213">
    <property type="entry name" value="CAT-like_dom_sf"/>
</dbReference>
<dbReference type="GO" id="GO:0045254">
    <property type="term" value="C:pyruvate dehydrogenase complex"/>
    <property type="evidence" value="ECO:0007669"/>
    <property type="project" value="UniProtKB-UniRule"/>
</dbReference>
<comment type="subunit">
    <text evidence="2">Forms a 24-polypeptide structural core with octahedral symmetry.</text>
</comment>
<dbReference type="AlphaFoldDB" id="A0A1I6PW71"/>
<dbReference type="Pfam" id="PF00198">
    <property type="entry name" value="2-oxoacid_dh"/>
    <property type="match status" value="1"/>
</dbReference>